<gene>
    <name evidence="2" type="ORF">FAK_09660</name>
</gene>
<evidence type="ECO:0000313" key="3">
    <source>
        <dbReference type="Proteomes" id="UP001366166"/>
    </source>
</evidence>
<name>A0AAU9EPU6_9BACT</name>
<dbReference type="Proteomes" id="UP001366166">
    <property type="component" value="Chromosome"/>
</dbReference>
<accession>A0AAU9EPU6</accession>
<dbReference type="KEGG" id="dmp:FAK_09660"/>
<evidence type="ECO:0000259" key="1">
    <source>
        <dbReference type="Pfam" id="PF04015"/>
    </source>
</evidence>
<feature type="domain" description="DUF362" evidence="1">
    <location>
        <begin position="37"/>
        <end position="239"/>
    </location>
</feature>
<protein>
    <recommendedName>
        <fullName evidence="1">DUF362 domain-containing protein</fullName>
    </recommendedName>
</protein>
<dbReference type="InterPro" id="IPR007160">
    <property type="entry name" value="DUF362"/>
</dbReference>
<proteinExistence type="predicted"/>
<reference evidence="3" key="1">
    <citation type="journal article" date="2023" name="Arch. Microbiol.">
        <title>Desulfoferula mesophilus gen. nov. sp. nov., a mesophilic sulfate-reducing bacterium isolated from a brackish lake sediment.</title>
        <authorList>
            <person name="Watanabe T."/>
            <person name="Yabe T."/>
            <person name="Tsuji J.M."/>
            <person name="Fukui M."/>
        </authorList>
    </citation>
    <scope>NUCLEOTIDE SEQUENCE [LARGE SCALE GENOMIC DNA]</scope>
    <source>
        <strain evidence="3">12FAK</strain>
    </source>
</reference>
<dbReference type="EMBL" id="AP028679">
    <property type="protein sequence ID" value="BEQ13900.1"/>
    <property type="molecule type" value="Genomic_DNA"/>
</dbReference>
<dbReference type="Pfam" id="PF04015">
    <property type="entry name" value="DUF362"/>
    <property type="match status" value="1"/>
</dbReference>
<sequence length="325" mass="34744">MSLVTLCKNHERAYGVQAVIGAMGWDEAANPIRGQQVLLKPNLNTADPAPGSTDNATLEALIDELWRLGAKSITLGERSWKTTRQVVAEKNLEPLLKAKQVELVIFDDLPESGWAQIKAPGHHWPGGFLVPRALLESECVVETCCLKTHAYGGVFTMSLKLAVGFVPGREQNPIYMNSLHSSPHQREMIAEINTAFTPALVVLDGVDAFVDGGPMTGELAAGDVMLASGDRVAIDAVGLACLKQLGANKAISKPAIFDQDQIRRAIELGLGVKSAREIELAAADEASRDYAAAIGEILLDNEARGASGAASKLREFTANLLKNGR</sequence>
<evidence type="ECO:0000313" key="2">
    <source>
        <dbReference type="EMBL" id="BEQ13900.1"/>
    </source>
</evidence>
<keyword evidence="3" id="KW-1185">Reference proteome</keyword>
<organism evidence="2 3">
    <name type="scientific">Desulfoferula mesophila</name>
    <dbReference type="NCBI Taxonomy" id="3058419"/>
    <lineage>
        <taxon>Bacteria</taxon>
        <taxon>Pseudomonadati</taxon>
        <taxon>Thermodesulfobacteriota</taxon>
        <taxon>Desulfarculia</taxon>
        <taxon>Desulfarculales</taxon>
        <taxon>Desulfarculaceae</taxon>
        <taxon>Desulfoferula</taxon>
    </lineage>
</organism>
<dbReference type="RefSeq" id="WP_338605631.1">
    <property type="nucleotide sequence ID" value="NZ_AP028679.1"/>
</dbReference>
<dbReference type="AlphaFoldDB" id="A0AAU9EPU6"/>